<evidence type="ECO:0000256" key="1">
    <source>
        <dbReference type="SAM" id="MobiDB-lite"/>
    </source>
</evidence>
<sequence>MKGRCALLGSVALAAALAAAGADLERGLAAVERRDWSTALAEFQPLAERGDPAAQVNLGNLYMKGYGVPQSYATAFRWYLKAAEQGVAVGQDKLGLMFYYGLGVREDRREAARWFRAAAEQGDAGAQAILGSLYAAGDGVDKDKIQAFFWYSLAADQGHRGALDSKTALIETMSPGEVGEALDRLAAWAKRHPRAVPPPDSSESRRRARDRDRSPGRTP</sequence>
<keyword evidence="2" id="KW-0732">Signal</keyword>
<dbReference type="InterPro" id="IPR011990">
    <property type="entry name" value="TPR-like_helical_dom_sf"/>
</dbReference>
<feature type="signal peptide" evidence="2">
    <location>
        <begin position="1"/>
        <end position="21"/>
    </location>
</feature>
<proteinExistence type="predicted"/>
<keyword evidence="4" id="KW-1185">Reference proteome</keyword>
<gene>
    <name evidence="3" type="ORF">MECH1_V1_1682</name>
</gene>
<dbReference type="RefSeq" id="WP_348757054.1">
    <property type="nucleotide sequence ID" value="NZ_OZ026884.1"/>
</dbReference>
<dbReference type="InterPro" id="IPR050767">
    <property type="entry name" value="Sel1_AlgK"/>
</dbReference>
<feature type="region of interest" description="Disordered" evidence="1">
    <location>
        <begin position="189"/>
        <end position="219"/>
    </location>
</feature>
<dbReference type="PANTHER" id="PTHR11102">
    <property type="entry name" value="SEL-1-LIKE PROTEIN"/>
    <property type="match status" value="1"/>
</dbReference>
<accession>A0ABM9NIL0</accession>
<name>A0ABM9NIL0_9GAMM</name>
<evidence type="ECO:0000313" key="3">
    <source>
        <dbReference type="EMBL" id="CAL1240458.1"/>
    </source>
</evidence>
<evidence type="ECO:0008006" key="5">
    <source>
        <dbReference type="Google" id="ProtNLM"/>
    </source>
</evidence>
<dbReference type="SUPFAM" id="SSF81901">
    <property type="entry name" value="HCP-like"/>
    <property type="match status" value="1"/>
</dbReference>
<reference evidence="3 4" key="1">
    <citation type="submission" date="2024-04" db="EMBL/GenBank/DDBJ databases">
        <authorList>
            <person name="Cremers G."/>
        </authorList>
    </citation>
    <scope>NUCLEOTIDE SEQUENCE [LARGE SCALE GENOMIC DNA]</scope>
    <source>
        <strain evidence="3">MeCH1-AG</strain>
    </source>
</reference>
<evidence type="ECO:0000313" key="4">
    <source>
        <dbReference type="Proteomes" id="UP001497493"/>
    </source>
</evidence>
<organism evidence="3 4">
    <name type="scientific">Candidatus Methylocalor cossyra</name>
    <dbReference type="NCBI Taxonomy" id="3108543"/>
    <lineage>
        <taxon>Bacteria</taxon>
        <taxon>Pseudomonadati</taxon>
        <taxon>Pseudomonadota</taxon>
        <taxon>Gammaproteobacteria</taxon>
        <taxon>Methylococcales</taxon>
        <taxon>Methylococcaceae</taxon>
        <taxon>Candidatus Methylocalor</taxon>
    </lineage>
</organism>
<dbReference type="Pfam" id="PF08238">
    <property type="entry name" value="Sel1"/>
    <property type="match status" value="3"/>
</dbReference>
<dbReference type="Gene3D" id="1.25.40.10">
    <property type="entry name" value="Tetratricopeptide repeat domain"/>
    <property type="match status" value="1"/>
</dbReference>
<feature type="compositionally biased region" description="Basic and acidic residues" evidence="1">
    <location>
        <begin position="202"/>
        <end position="219"/>
    </location>
</feature>
<dbReference type="PANTHER" id="PTHR11102:SF160">
    <property type="entry name" value="ERAD-ASSOCIATED E3 UBIQUITIN-PROTEIN LIGASE COMPONENT HRD3"/>
    <property type="match status" value="1"/>
</dbReference>
<dbReference type="SMART" id="SM00671">
    <property type="entry name" value="SEL1"/>
    <property type="match status" value="3"/>
</dbReference>
<dbReference type="EMBL" id="OZ026884">
    <property type="protein sequence ID" value="CAL1240458.1"/>
    <property type="molecule type" value="Genomic_DNA"/>
</dbReference>
<dbReference type="Proteomes" id="UP001497493">
    <property type="component" value="Chromosome"/>
</dbReference>
<feature type="chain" id="PRO_5046884173" description="Sel1 repeat family protein" evidence="2">
    <location>
        <begin position="22"/>
        <end position="219"/>
    </location>
</feature>
<protein>
    <recommendedName>
        <fullName evidence="5">Sel1 repeat family protein</fullName>
    </recommendedName>
</protein>
<dbReference type="InterPro" id="IPR006597">
    <property type="entry name" value="Sel1-like"/>
</dbReference>
<evidence type="ECO:0000256" key="2">
    <source>
        <dbReference type="SAM" id="SignalP"/>
    </source>
</evidence>